<reference evidence="1 2" key="1">
    <citation type="submission" date="2019-07" db="EMBL/GenBank/DDBJ databases">
        <title>Pseudomonas mangiferae sp. nov., isolated from bark of mango tree in Thailand.</title>
        <authorList>
            <person name="Srisuk N."/>
            <person name="Anurat P."/>
        </authorList>
    </citation>
    <scope>NUCLEOTIDE SEQUENCE [LARGE SCALE GENOMIC DNA]</scope>
    <source>
        <strain evidence="1 2">DMKU_BBB3-04</strain>
    </source>
</reference>
<sequence length="135" mass="14290">MLAFFLTMKDFEVQISVGGAVGHVIVGGGVFDAEVTDLSNNERALYTIYVLGLGVGLPAFRGTSRPFRFTMDRDTNCRSFTGYGYMGGVSLEAVAGLKIGGGIKIPNGPLVTTTVGTDYGGFDVSVSHNVTRWAL</sequence>
<gene>
    <name evidence="1" type="ORF">FM069_01825</name>
</gene>
<comment type="caution">
    <text evidence="1">The sequence shown here is derived from an EMBL/GenBank/DDBJ whole genome shotgun (WGS) entry which is preliminary data.</text>
</comment>
<dbReference type="OrthoDB" id="6983880at2"/>
<evidence type="ECO:0000313" key="2">
    <source>
        <dbReference type="Proteomes" id="UP000315235"/>
    </source>
</evidence>
<keyword evidence="2" id="KW-1185">Reference proteome</keyword>
<dbReference type="AlphaFoldDB" id="A0A553H510"/>
<organism evidence="1 2">
    <name type="scientific">Pseudomonas mangiferae</name>
    <dbReference type="NCBI Taxonomy" id="2593654"/>
    <lineage>
        <taxon>Bacteria</taxon>
        <taxon>Pseudomonadati</taxon>
        <taxon>Pseudomonadota</taxon>
        <taxon>Gammaproteobacteria</taxon>
        <taxon>Pseudomonadales</taxon>
        <taxon>Pseudomonadaceae</taxon>
        <taxon>Pseudomonas</taxon>
    </lineage>
</organism>
<dbReference type="RefSeq" id="WP_143486523.1">
    <property type="nucleotide sequence ID" value="NZ_VJOY01000001.1"/>
</dbReference>
<protein>
    <submittedName>
        <fullName evidence="1">Uncharacterized protein</fullName>
    </submittedName>
</protein>
<proteinExistence type="predicted"/>
<name>A0A553H510_9PSED</name>
<evidence type="ECO:0000313" key="1">
    <source>
        <dbReference type="EMBL" id="TRX76784.1"/>
    </source>
</evidence>
<dbReference type="Proteomes" id="UP000315235">
    <property type="component" value="Unassembled WGS sequence"/>
</dbReference>
<dbReference type="EMBL" id="VJOY01000001">
    <property type="protein sequence ID" value="TRX76784.1"/>
    <property type="molecule type" value="Genomic_DNA"/>
</dbReference>
<accession>A0A553H510</accession>